<organism evidence="1 2">
    <name type="scientific">Cellulomonas cellasea DSM 20118</name>
    <dbReference type="NCBI Taxonomy" id="1408250"/>
    <lineage>
        <taxon>Bacteria</taxon>
        <taxon>Bacillati</taxon>
        <taxon>Actinomycetota</taxon>
        <taxon>Actinomycetes</taxon>
        <taxon>Micrococcales</taxon>
        <taxon>Cellulomonadaceae</taxon>
        <taxon>Cellulomonas</taxon>
    </lineage>
</organism>
<keyword evidence="2" id="KW-1185">Reference proteome</keyword>
<dbReference type="Proteomes" id="UP000029833">
    <property type="component" value="Unassembled WGS sequence"/>
</dbReference>
<dbReference type="OrthoDB" id="4829883at2"/>
<reference evidence="1 2" key="1">
    <citation type="submission" date="2013-10" db="EMBL/GenBank/DDBJ databases">
        <authorList>
            <person name="Wang G."/>
            <person name="Zhuang W."/>
        </authorList>
    </citation>
    <scope>NUCLEOTIDE SEQUENCE [LARGE SCALE GENOMIC DNA]</scope>
    <source>
        <strain evidence="1 2">DSM 20118</strain>
    </source>
</reference>
<evidence type="ECO:0000313" key="2">
    <source>
        <dbReference type="Proteomes" id="UP000029833"/>
    </source>
</evidence>
<gene>
    <name evidence="1" type="ORF">Q760_08415</name>
</gene>
<name>A0A0A0B3Z0_9CELL</name>
<sequence length="78" mass="7881">MTMSAMRTGSPAAVPCAARPYASLVHVDGACRCFAGGPPPEYAAPRQLGPRLGLVEGGLGAGTRWVATGTTEPAEHAC</sequence>
<proteinExistence type="predicted"/>
<dbReference type="EMBL" id="AXNT01000200">
    <property type="protein sequence ID" value="KGM00479.1"/>
    <property type="molecule type" value="Genomic_DNA"/>
</dbReference>
<dbReference type="RefSeq" id="WP_034635327.1">
    <property type="nucleotide sequence ID" value="NZ_AXNT01000200.1"/>
</dbReference>
<accession>A0A0A0B3Z0</accession>
<evidence type="ECO:0000313" key="1">
    <source>
        <dbReference type="EMBL" id="KGM00479.1"/>
    </source>
</evidence>
<comment type="caution">
    <text evidence="1">The sequence shown here is derived from an EMBL/GenBank/DDBJ whole genome shotgun (WGS) entry which is preliminary data.</text>
</comment>
<dbReference type="AlphaFoldDB" id="A0A0A0B3Z0"/>
<dbReference type="STRING" id="1408250.Q760_08415"/>
<protein>
    <submittedName>
        <fullName evidence="1">Uncharacterized protein</fullName>
    </submittedName>
</protein>